<keyword evidence="3" id="KW-0677">Repeat</keyword>
<dbReference type="GO" id="GO:0071013">
    <property type="term" value="C:catalytic step 2 spliceosome"/>
    <property type="evidence" value="ECO:0007669"/>
    <property type="project" value="TreeGrafter"/>
</dbReference>
<feature type="repeat" description="WD" evidence="5">
    <location>
        <begin position="154"/>
        <end position="187"/>
    </location>
</feature>
<name>A0A4T0IDZ9_WALIC</name>
<dbReference type="AlphaFoldDB" id="A0A4T0IDZ9"/>
<dbReference type="InterPro" id="IPR052234">
    <property type="entry name" value="U5_snRNP_Component"/>
</dbReference>
<evidence type="ECO:0000256" key="6">
    <source>
        <dbReference type="SAM" id="MobiDB-lite"/>
    </source>
</evidence>
<dbReference type="InterPro" id="IPR019775">
    <property type="entry name" value="WD40_repeat_CS"/>
</dbReference>
<comment type="caution">
    <text evidence="7">The sequence shown here is derived from an EMBL/GenBank/DDBJ whole genome shotgun (WGS) entry which is preliminary data.</text>
</comment>
<reference evidence="7 8" key="1">
    <citation type="submission" date="2019-03" db="EMBL/GenBank/DDBJ databases">
        <title>Sequencing 23 genomes of Wallemia ichthyophaga.</title>
        <authorList>
            <person name="Gostincar C."/>
        </authorList>
    </citation>
    <scope>NUCLEOTIDE SEQUENCE [LARGE SCALE GENOMIC DNA]</scope>
    <source>
        <strain evidence="7 8">EXF-6200</strain>
    </source>
</reference>
<evidence type="ECO:0000313" key="7">
    <source>
        <dbReference type="EMBL" id="TIB27796.1"/>
    </source>
</evidence>
<evidence type="ECO:0000256" key="1">
    <source>
        <dbReference type="ARBA" id="ARBA00022574"/>
    </source>
</evidence>
<dbReference type="GO" id="GO:0003723">
    <property type="term" value="F:RNA binding"/>
    <property type="evidence" value="ECO:0007669"/>
    <property type="project" value="TreeGrafter"/>
</dbReference>
<organism evidence="7 8">
    <name type="scientific">Wallemia ichthyophaga</name>
    <dbReference type="NCBI Taxonomy" id="245174"/>
    <lineage>
        <taxon>Eukaryota</taxon>
        <taxon>Fungi</taxon>
        <taxon>Dikarya</taxon>
        <taxon>Basidiomycota</taxon>
        <taxon>Wallemiomycotina</taxon>
        <taxon>Wallemiomycetes</taxon>
        <taxon>Wallemiales</taxon>
        <taxon>Wallemiaceae</taxon>
        <taxon>Wallemia</taxon>
    </lineage>
</organism>
<dbReference type="PANTHER" id="PTHR44006">
    <property type="entry name" value="U5 SMALL NUCLEAR RIBONUCLEOPROTEIN 40 KDA PROTEIN"/>
    <property type="match status" value="1"/>
</dbReference>
<sequence>MSKRGSDTQALTAKRVRSDEMEQQLGLDESHTHQVALSKKHDDDNALIRSVHRTSKLSAPIIKLDGCHTGEITSVKFDMTGNTIVAASADKSVSLWRTYTDNANYGYIPHAHKEAITSLVLSHTSPSDPLILTASADSTIGVWQASTGKLVRRLRGHSDVVNVLAVSRNNLLASAGDDNKVFVWQLDGDDGNGDRTPPKHPVHTITWNAPVIALEWSDDDSTLYIGGLDNQIHAHNLSSHSTLFSLTGHTDTVTFLRHSPCSQHLISCSNDSSVRIWDVKPFTSDPTRQFRVLHGAVSSFEGVYSQPAWSADGTRVAVGSADRTVTVWNVESGDILYKLPGHTGTVGAVDIHPTDTVIVSGGKDCRMFLGELMS</sequence>
<evidence type="ECO:0000256" key="5">
    <source>
        <dbReference type="PROSITE-ProRule" id="PRU00221"/>
    </source>
</evidence>
<feature type="repeat" description="WD" evidence="5">
    <location>
        <begin position="339"/>
        <end position="374"/>
    </location>
</feature>
<feature type="repeat" description="WD" evidence="5">
    <location>
        <begin position="246"/>
        <end position="280"/>
    </location>
</feature>
<feature type="repeat" description="WD" evidence="5">
    <location>
        <begin position="68"/>
        <end position="96"/>
    </location>
</feature>
<dbReference type="GO" id="GO:0006397">
    <property type="term" value="P:mRNA processing"/>
    <property type="evidence" value="ECO:0007669"/>
    <property type="project" value="UniProtKB-KW"/>
</dbReference>
<dbReference type="PANTHER" id="PTHR44006:SF1">
    <property type="entry name" value="U5 SMALL NUCLEAR RIBONUCLEOPROTEIN 40 KDA PROTEIN"/>
    <property type="match status" value="1"/>
</dbReference>
<evidence type="ECO:0000313" key="8">
    <source>
        <dbReference type="Proteomes" id="UP000310689"/>
    </source>
</evidence>
<dbReference type="InterPro" id="IPR001680">
    <property type="entry name" value="WD40_rpt"/>
</dbReference>
<dbReference type="Pfam" id="PF00400">
    <property type="entry name" value="WD40"/>
    <property type="match status" value="6"/>
</dbReference>
<keyword evidence="4" id="KW-0508">mRNA splicing</keyword>
<evidence type="ECO:0000256" key="2">
    <source>
        <dbReference type="ARBA" id="ARBA00022664"/>
    </source>
</evidence>
<keyword evidence="2" id="KW-0507">mRNA processing</keyword>
<evidence type="ECO:0000256" key="4">
    <source>
        <dbReference type="ARBA" id="ARBA00023187"/>
    </source>
</evidence>
<gene>
    <name evidence="7" type="ORF">E3P86_04002</name>
</gene>
<dbReference type="Proteomes" id="UP000310689">
    <property type="component" value="Unassembled WGS sequence"/>
</dbReference>
<dbReference type="EMBL" id="SPOI01000399">
    <property type="protein sequence ID" value="TIB27796.1"/>
    <property type="molecule type" value="Genomic_DNA"/>
</dbReference>
<evidence type="ECO:0000256" key="3">
    <source>
        <dbReference type="ARBA" id="ARBA00022737"/>
    </source>
</evidence>
<protein>
    <submittedName>
        <fullName evidence="7">Uncharacterized protein</fullName>
    </submittedName>
</protein>
<dbReference type="PROSITE" id="PS50294">
    <property type="entry name" value="WD_REPEATS_REGION"/>
    <property type="match status" value="4"/>
</dbReference>
<dbReference type="InterPro" id="IPR036322">
    <property type="entry name" value="WD40_repeat_dom_sf"/>
</dbReference>
<dbReference type="Gene3D" id="2.130.10.10">
    <property type="entry name" value="YVTN repeat-like/Quinoprotein amine dehydrogenase"/>
    <property type="match status" value="1"/>
</dbReference>
<proteinExistence type="predicted"/>
<dbReference type="InterPro" id="IPR015943">
    <property type="entry name" value="WD40/YVTN_repeat-like_dom_sf"/>
</dbReference>
<feature type="repeat" description="WD" evidence="5">
    <location>
        <begin position="308"/>
        <end position="338"/>
    </location>
</feature>
<dbReference type="SMART" id="SM00320">
    <property type="entry name" value="WD40"/>
    <property type="match status" value="7"/>
</dbReference>
<dbReference type="CDD" id="cd00200">
    <property type="entry name" value="WD40"/>
    <property type="match status" value="1"/>
</dbReference>
<feature type="repeat" description="WD" evidence="5">
    <location>
        <begin position="109"/>
        <end position="153"/>
    </location>
</feature>
<dbReference type="GO" id="GO:0008380">
    <property type="term" value="P:RNA splicing"/>
    <property type="evidence" value="ECO:0007669"/>
    <property type="project" value="UniProtKB-KW"/>
</dbReference>
<dbReference type="InterPro" id="IPR020472">
    <property type="entry name" value="WD40_PAC1"/>
</dbReference>
<accession>A0A4T0IDZ9</accession>
<feature type="region of interest" description="Disordered" evidence="6">
    <location>
        <begin position="1"/>
        <end position="32"/>
    </location>
</feature>
<dbReference type="PRINTS" id="PR00320">
    <property type="entry name" value="GPROTEINBRPT"/>
</dbReference>
<dbReference type="SUPFAM" id="SSF50978">
    <property type="entry name" value="WD40 repeat-like"/>
    <property type="match status" value="1"/>
</dbReference>
<dbReference type="PROSITE" id="PS50082">
    <property type="entry name" value="WD_REPEATS_2"/>
    <property type="match status" value="6"/>
</dbReference>
<keyword evidence="1 5" id="KW-0853">WD repeat</keyword>
<dbReference type="PROSITE" id="PS00678">
    <property type="entry name" value="WD_REPEATS_1"/>
    <property type="match status" value="1"/>
</dbReference>